<dbReference type="Gene3D" id="1.25.40.10">
    <property type="entry name" value="Tetratricopeptide repeat domain"/>
    <property type="match status" value="3"/>
</dbReference>
<organism evidence="4">
    <name type="scientific">Anthurium amnicola</name>
    <dbReference type="NCBI Taxonomy" id="1678845"/>
    <lineage>
        <taxon>Eukaryota</taxon>
        <taxon>Viridiplantae</taxon>
        <taxon>Streptophyta</taxon>
        <taxon>Embryophyta</taxon>
        <taxon>Tracheophyta</taxon>
        <taxon>Spermatophyta</taxon>
        <taxon>Magnoliopsida</taxon>
        <taxon>Liliopsida</taxon>
        <taxon>Araceae</taxon>
        <taxon>Pothoideae</taxon>
        <taxon>Potheae</taxon>
        <taxon>Anthurium</taxon>
    </lineage>
</organism>
<dbReference type="Pfam" id="PF01535">
    <property type="entry name" value="PPR"/>
    <property type="match status" value="3"/>
</dbReference>
<evidence type="ECO:0000313" key="4">
    <source>
        <dbReference type="EMBL" id="JAT57285.1"/>
    </source>
</evidence>
<feature type="repeat" description="PPR" evidence="2">
    <location>
        <begin position="443"/>
        <end position="477"/>
    </location>
</feature>
<feature type="region of interest" description="Disordered" evidence="3">
    <location>
        <begin position="76"/>
        <end position="106"/>
    </location>
</feature>
<evidence type="ECO:0000256" key="3">
    <source>
        <dbReference type="SAM" id="MobiDB-lite"/>
    </source>
</evidence>
<proteinExistence type="predicted"/>
<dbReference type="PANTHER" id="PTHR46935">
    <property type="entry name" value="OS01G0674700 PROTEIN"/>
    <property type="match status" value="1"/>
</dbReference>
<dbReference type="PROSITE" id="PS51375">
    <property type="entry name" value="PPR"/>
    <property type="match status" value="3"/>
</dbReference>
<evidence type="ECO:0000256" key="2">
    <source>
        <dbReference type="PROSITE-ProRule" id="PRU00708"/>
    </source>
</evidence>
<dbReference type="InterPro" id="IPR044645">
    <property type="entry name" value="DG1/EMB2279-like"/>
</dbReference>
<accession>A0A1D1YRK1</accession>
<feature type="non-terminal residue" evidence="4">
    <location>
        <position position="1"/>
    </location>
</feature>
<reference evidence="4" key="1">
    <citation type="submission" date="2015-07" db="EMBL/GenBank/DDBJ databases">
        <title>Transcriptome Assembly of Anthurium amnicola.</title>
        <authorList>
            <person name="Suzuki J."/>
        </authorList>
    </citation>
    <scope>NUCLEOTIDE SEQUENCE</scope>
</reference>
<feature type="repeat" description="PPR" evidence="2">
    <location>
        <begin position="408"/>
        <end position="442"/>
    </location>
</feature>
<dbReference type="InterPro" id="IPR011990">
    <property type="entry name" value="TPR-like_helical_dom_sf"/>
</dbReference>
<dbReference type="PANTHER" id="PTHR46935:SF2">
    <property type="entry name" value="PENTACOTRIPEPTIDE-REPEAT REGION OF PRORP DOMAIN-CONTAINING PROTEIN"/>
    <property type="match status" value="1"/>
</dbReference>
<feature type="repeat" description="PPR" evidence="2">
    <location>
        <begin position="373"/>
        <end position="407"/>
    </location>
</feature>
<dbReference type="GO" id="GO:0009507">
    <property type="term" value="C:chloroplast"/>
    <property type="evidence" value="ECO:0007669"/>
    <property type="project" value="TreeGrafter"/>
</dbReference>
<name>A0A1D1YRK1_9ARAE</name>
<dbReference type="NCBIfam" id="TIGR00756">
    <property type="entry name" value="PPR"/>
    <property type="match status" value="2"/>
</dbReference>
<evidence type="ECO:0000256" key="1">
    <source>
        <dbReference type="ARBA" id="ARBA00022737"/>
    </source>
</evidence>
<dbReference type="AlphaFoldDB" id="A0A1D1YRK1"/>
<dbReference type="Pfam" id="PF13041">
    <property type="entry name" value="PPR_2"/>
    <property type="match status" value="1"/>
</dbReference>
<sequence>NKPIRSDKAHIPRRVQPLLVAPPAMDASTAATPVNLTALLPRSDGRSFEPNIEALKQRLLRRGVFPCPKILHALRKKEIQKATRRSKKRALGTENPPSSEGQRQLAEEEALFRTISSEYRAVRDELRRRNGDALALLVAGKPWERLDGVDLREFGGAGVEYSGERLKGEHLNELMEMFNERNSEDLRWLLDNDVEELPVKGRDKRFLPNRMSGEDDKIRFIVKSLSGKNLTIQDWKFSRLMKLSGLLFTEKSLLMIVDELGALGHWRQALDVVEWVYSEKDYKHHKSRFVYTKLLAVLGKARRPTEALRIFNMMREDCQIYPDMAAYHSIAVTLGQAGLVKKIIDVIECMKQKPSRRLKSMRRRDWDPCLQPDVIVYNAVLNACVPSRQWKGVFWVLAQMRSSGVKPNGATYGLAMEVMLESGKYDQVHKFYGKMQRSGLALKALTYKVLVKAFWKEGKVDEAVDAVRDMEQRGVVGTAGVYYELACCLCNSGRWKEAMLEVEKLKRLPLSKSLEVAFTGMILSSMDGGHFCDCIFIFEHMKDHCAPNIGTINAMLKVYGRSDMFVKAKDLFQAIKGGSGFNTYFDSGVTLVPDAYSYGAMLEASATAHQWEYFEYLYKEMTICGYKLDPDKHVWFLVEASRAGKWHLLEHAFDVILEEGEVPHVSLFTEMLCQTVARRNFEQAVLLINSMAHASMQVSEKQWIDIFKRSRDRISPDTLQMLLSTFEESTVVAEDPVSSLLKSLKSICGSESSIEAPRMIESSEIEKETSASCENHAEVKNWEYNLDYHLTTKTGMLKDTVDKSEDESFSGQQVDGSGSDVHFNLVRQVVEVESDFSADGSNSEKSPFSFHGNSKASATEQVLHLLTNHIDFSSAAELPSASEILEAWREDRKKDGLFPFQL</sequence>
<dbReference type="GO" id="GO:0009658">
    <property type="term" value="P:chloroplast organization"/>
    <property type="evidence" value="ECO:0007669"/>
    <property type="project" value="InterPro"/>
</dbReference>
<gene>
    <name evidence="4" type="primary">DG1_1</name>
    <name evidence="4" type="ORF">g.98628</name>
</gene>
<dbReference type="EMBL" id="GDJX01010651">
    <property type="protein sequence ID" value="JAT57285.1"/>
    <property type="molecule type" value="Transcribed_RNA"/>
</dbReference>
<dbReference type="InterPro" id="IPR002885">
    <property type="entry name" value="PPR_rpt"/>
</dbReference>
<keyword evidence="1" id="KW-0677">Repeat</keyword>
<protein>
    <submittedName>
        <fullName evidence="4">Pentatricopeptide repeat-containing protein At5g67570, chloroplastic</fullName>
    </submittedName>
</protein>